<evidence type="ECO:0000259" key="1">
    <source>
        <dbReference type="Pfam" id="PF13843"/>
    </source>
</evidence>
<dbReference type="EMBL" id="NCKW01009961">
    <property type="protein sequence ID" value="POM65722.1"/>
    <property type="molecule type" value="Genomic_DNA"/>
</dbReference>
<proteinExistence type="predicted"/>
<keyword evidence="3" id="KW-1185">Reference proteome</keyword>
<dbReference type="InterPro" id="IPR029526">
    <property type="entry name" value="PGBD"/>
</dbReference>
<name>A0A2P4XJI3_9STRA</name>
<protein>
    <recommendedName>
        <fullName evidence="1">PiggyBac transposable element-derived protein domain-containing protein</fullName>
    </recommendedName>
</protein>
<evidence type="ECO:0000313" key="2">
    <source>
        <dbReference type="EMBL" id="POM65722.1"/>
    </source>
</evidence>
<comment type="caution">
    <text evidence="2">The sequence shown here is derived from an EMBL/GenBank/DDBJ whole genome shotgun (WGS) entry which is preliminary data.</text>
</comment>
<dbReference type="AlphaFoldDB" id="A0A2P4XJI3"/>
<organism evidence="2 3">
    <name type="scientific">Phytophthora palmivora</name>
    <dbReference type="NCBI Taxonomy" id="4796"/>
    <lineage>
        <taxon>Eukaryota</taxon>
        <taxon>Sar</taxon>
        <taxon>Stramenopiles</taxon>
        <taxon>Oomycota</taxon>
        <taxon>Peronosporomycetes</taxon>
        <taxon>Peronosporales</taxon>
        <taxon>Peronosporaceae</taxon>
        <taxon>Phytophthora</taxon>
    </lineage>
</organism>
<reference evidence="2 3" key="1">
    <citation type="journal article" date="2017" name="Genome Biol. Evol.">
        <title>Phytophthora megakarya and P. palmivora, closely related causal agents of cacao black pod rot, underwent increases in genome sizes and gene numbers by different mechanisms.</title>
        <authorList>
            <person name="Ali S.S."/>
            <person name="Shao J."/>
            <person name="Lary D.J."/>
            <person name="Kronmiller B."/>
            <person name="Shen D."/>
            <person name="Strem M.D."/>
            <person name="Amoako-Attah I."/>
            <person name="Akrofi A.Y."/>
            <person name="Begoude B.A."/>
            <person name="Ten Hoopen G.M."/>
            <person name="Coulibaly K."/>
            <person name="Kebe B.I."/>
            <person name="Melnick R.L."/>
            <person name="Guiltinan M.J."/>
            <person name="Tyler B.M."/>
            <person name="Meinhardt L.W."/>
            <person name="Bailey B.A."/>
        </authorList>
    </citation>
    <scope>NUCLEOTIDE SEQUENCE [LARGE SCALE GENOMIC DNA]</scope>
    <source>
        <strain evidence="3">sbr112.9</strain>
    </source>
</reference>
<feature type="domain" description="PiggyBac transposable element-derived protein" evidence="1">
    <location>
        <begin position="2"/>
        <end position="82"/>
    </location>
</feature>
<evidence type="ECO:0000313" key="3">
    <source>
        <dbReference type="Proteomes" id="UP000237271"/>
    </source>
</evidence>
<dbReference type="OrthoDB" id="10531358at2759"/>
<dbReference type="Proteomes" id="UP000237271">
    <property type="component" value="Unassembled WGS sequence"/>
</dbReference>
<sequence>MTCCAESGYCSLIEVYLGASDEAKNAKTPADQETAKEKAKGVAQKSAIRNITKALDGQPGKRLIVADNFYSSYALAIALLERERILLRRNTPKLSSRLDSRLYG</sequence>
<accession>A0A2P4XJI3</accession>
<dbReference type="Pfam" id="PF13843">
    <property type="entry name" value="DDE_Tnp_1_7"/>
    <property type="match status" value="1"/>
</dbReference>
<gene>
    <name evidence="2" type="ORF">PHPALM_18526</name>
</gene>